<evidence type="ECO:0000313" key="8">
    <source>
        <dbReference type="Proteomes" id="UP000449092"/>
    </source>
</evidence>
<evidence type="ECO:0000256" key="4">
    <source>
        <dbReference type="ARBA" id="ARBA00022691"/>
    </source>
</evidence>
<name>A0A845D867_9BACT</name>
<evidence type="ECO:0000256" key="2">
    <source>
        <dbReference type="ARBA" id="ARBA00022603"/>
    </source>
</evidence>
<keyword evidence="3 6" id="KW-0808">Transferase</keyword>
<dbReference type="GO" id="GO:0044027">
    <property type="term" value="P:negative regulation of gene expression via chromosomal CpG island methylation"/>
    <property type="evidence" value="ECO:0007669"/>
    <property type="project" value="TreeGrafter"/>
</dbReference>
<dbReference type="AlphaFoldDB" id="A0A845D867"/>
<keyword evidence="5" id="KW-0680">Restriction system</keyword>
<dbReference type="InterPro" id="IPR029063">
    <property type="entry name" value="SAM-dependent_MTases_sf"/>
</dbReference>
<dbReference type="InterPro" id="IPR050390">
    <property type="entry name" value="C5-Methyltransferase"/>
</dbReference>
<dbReference type="SUPFAM" id="SSF53335">
    <property type="entry name" value="S-adenosyl-L-methionine-dependent methyltransferases"/>
    <property type="match status" value="1"/>
</dbReference>
<comment type="similarity">
    <text evidence="6">Belongs to the class I-like SAM-binding methyltransferase superfamily. C5-methyltransferase family.</text>
</comment>
<evidence type="ECO:0000256" key="6">
    <source>
        <dbReference type="PROSITE-ProRule" id="PRU01016"/>
    </source>
</evidence>
<evidence type="ECO:0000256" key="3">
    <source>
        <dbReference type="ARBA" id="ARBA00022679"/>
    </source>
</evidence>
<reference evidence="7 8" key="1">
    <citation type="submission" date="2019-09" db="EMBL/GenBank/DDBJ databases">
        <title>Characterisation of the sponge microbiome using genome-centric metagenomics.</title>
        <authorList>
            <person name="Engelberts J.P."/>
            <person name="Robbins S.J."/>
            <person name="De Goeij J.M."/>
            <person name="Aranda M."/>
            <person name="Bell S.C."/>
            <person name="Webster N.S."/>
        </authorList>
    </citation>
    <scope>NUCLEOTIDE SEQUENCE [LARGE SCALE GENOMIC DNA]</scope>
    <source>
        <strain evidence="7">SB0662_bin_43</strain>
    </source>
</reference>
<dbReference type="EMBL" id="VXOY01000002">
    <property type="protein sequence ID" value="MYE37910.1"/>
    <property type="molecule type" value="Genomic_DNA"/>
</dbReference>
<dbReference type="PROSITE" id="PS51679">
    <property type="entry name" value="SAM_MT_C5"/>
    <property type="match status" value="1"/>
</dbReference>
<comment type="caution">
    <text evidence="7">The sequence shown here is derived from an EMBL/GenBank/DDBJ whole genome shotgun (WGS) entry which is preliminary data.</text>
</comment>
<dbReference type="PANTHER" id="PTHR10629">
    <property type="entry name" value="CYTOSINE-SPECIFIC METHYLTRANSFERASE"/>
    <property type="match status" value="1"/>
</dbReference>
<dbReference type="Proteomes" id="UP000449092">
    <property type="component" value="Unassembled WGS sequence"/>
</dbReference>
<accession>A0A845D867</accession>
<dbReference type="GO" id="GO:0032259">
    <property type="term" value="P:methylation"/>
    <property type="evidence" value="ECO:0007669"/>
    <property type="project" value="UniProtKB-KW"/>
</dbReference>
<dbReference type="Gene3D" id="3.40.50.150">
    <property type="entry name" value="Vaccinia Virus protein VP39"/>
    <property type="match status" value="1"/>
</dbReference>
<dbReference type="Pfam" id="PF00145">
    <property type="entry name" value="DNA_methylase"/>
    <property type="match status" value="1"/>
</dbReference>
<dbReference type="GO" id="GO:0003886">
    <property type="term" value="F:DNA (cytosine-5-)-methyltransferase activity"/>
    <property type="evidence" value="ECO:0007669"/>
    <property type="project" value="UniProtKB-EC"/>
</dbReference>
<proteinExistence type="inferred from homology"/>
<dbReference type="Gene3D" id="3.90.120.10">
    <property type="entry name" value="DNA Methylase, subunit A, domain 2"/>
    <property type="match status" value="1"/>
</dbReference>
<evidence type="ECO:0000256" key="5">
    <source>
        <dbReference type="ARBA" id="ARBA00022747"/>
    </source>
</evidence>
<dbReference type="GO" id="GO:0003677">
    <property type="term" value="F:DNA binding"/>
    <property type="evidence" value="ECO:0007669"/>
    <property type="project" value="TreeGrafter"/>
</dbReference>
<dbReference type="PANTHER" id="PTHR10629:SF52">
    <property type="entry name" value="DNA (CYTOSINE-5)-METHYLTRANSFERASE 1"/>
    <property type="match status" value="1"/>
</dbReference>
<sequence length="557" mass="63961">MKHKNNNLRVIDFFCGAGGFSEGFRQQGFKIVKGVDYWGPAIATHNLNHGLNDDVKNVLDFWSEDTSDVEEIEKLEDVEVIVGSPSCTYFSMSNKCGRADKTDGIHLIETYLRVIAVKKHKNKSVLNAWYMENVPQARHYIQDRYTFEDLNLAQWAISSGYKKTDVALNIKGDILNAGDYGACQNRKRFIIGEWILTGEFLYPKITHKKHKTVNDVVGKMPSPVLPKNTKRVVDPNYEQVKIPVSRLTDHFYDSGVYRIDWERAEFAKTNHPFMGKMFFPDNKQKTSRTIMATISASTRESILYESEYMRQGDGQYRTPTIREAASLMGFPFVYQFSGGTESIKWRQIGNAVCPHQSAALAQVVRSKMGLSPVMEEDIEFSNSKYNKIINLNTFSERIFKAPTKRKKNARFRRHTFKSGNMTVDLMNYNPNDRNMVAKNWYVVIFSGTGEGYDIKVLNKKDKKNIESILKESLYCFAMYESELKKISFDKSILQDVYENDLLLDNDSNPVLLVKRLGKIIQSFEGHDKTIENINITRRQSMPIGQLMSAYGLMSIIY</sequence>
<evidence type="ECO:0000256" key="1">
    <source>
        <dbReference type="ARBA" id="ARBA00011975"/>
    </source>
</evidence>
<keyword evidence="2 6" id="KW-0489">Methyltransferase</keyword>
<dbReference type="GO" id="GO:0009307">
    <property type="term" value="P:DNA restriction-modification system"/>
    <property type="evidence" value="ECO:0007669"/>
    <property type="project" value="UniProtKB-KW"/>
</dbReference>
<feature type="active site" evidence="6">
    <location>
        <position position="87"/>
    </location>
</feature>
<dbReference type="InterPro" id="IPR001525">
    <property type="entry name" value="C5_MeTfrase"/>
</dbReference>
<protein>
    <recommendedName>
        <fullName evidence="1">DNA (cytosine-5-)-methyltransferase</fullName>
        <ecNumber evidence="1">2.1.1.37</ecNumber>
    </recommendedName>
</protein>
<dbReference type="EC" id="2.1.1.37" evidence="1"/>
<gene>
    <name evidence="7" type="ORF">F4X82_00080</name>
</gene>
<evidence type="ECO:0000313" key="7">
    <source>
        <dbReference type="EMBL" id="MYE37910.1"/>
    </source>
</evidence>
<keyword evidence="4 6" id="KW-0949">S-adenosyl-L-methionine</keyword>
<organism evidence="7 8">
    <name type="scientific">Candidatus Spechtbacteria bacterium SB0662_bin_43</name>
    <dbReference type="NCBI Taxonomy" id="2604897"/>
    <lineage>
        <taxon>Bacteria</taxon>
        <taxon>Candidatus Spechtiibacteriota</taxon>
    </lineage>
</organism>